<dbReference type="STRING" id="60137.SAMN04488041_105311"/>
<feature type="chain" id="PRO_5010339855" evidence="2">
    <location>
        <begin position="19"/>
        <end position="504"/>
    </location>
</feature>
<gene>
    <name evidence="4" type="ORF">SAMN04488041_105311</name>
</gene>
<sequence length="504" mass="53346">MIHRLMAAACVFASAAHADPLFQDISAGLPDHHYTGGWEHFVGGGVSAFDCSGDGLPDLVAAGGTAPLLLLKNVSDTGKIAFERAVIDPEITGATGAYPVDMNGDGLLDLYVMRVGPDRVLQGGADCQFTDVTEAWGIPQTDQWTTAFTAWWEDGASFPTLAVGHYVDRANPDGPFGACDSNTLLAPKGGTSPRYTAQELSPGYCALSMLAAEDARGLKSLRISNDRHYYVSGGAEQMWDIAEQRFLTEADGWAKVSLWGMGIASRDLTGDQRDELMLTSMGDQLMQVAQADGSYRGAPYDIGTYAQRPYVPGDGRPSTGWHASFADVNNDGRADLFIAKGNVDQMPGMAMRDPNNLLIQGADGRFTEVGDTSGVADIARSRGAALADFDGDGLLDLAVVNRRAPMRMYRNVTPEAGRFVRIAVRGAGGNRFAVGARVIVTVGDAVQSQQVTIGGGHAGAVLAPLHFGIGDAAEATVQVRWPDGTQSDPMRVTAGDQITVTQPD</sequence>
<dbReference type="SUPFAM" id="SSF69318">
    <property type="entry name" value="Integrin alpha N-terminal domain"/>
    <property type="match status" value="1"/>
</dbReference>
<feature type="domain" description="ASPIC/UnbV" evidence="3">
    <location>
        <begin position="433"/>
        <end position="493"/>
    </location>
</feature>
<protein>
    <submittedName>
        <fullName evidence="4">Repeat domain-containing protein</fullName>
    </submittedName>
</protein>
<feature type="signal peptide" evidence="2">
    <location>
        <begin position="1"/>
        <end position="18"/>
    </location>
</feature>
<dbReference type="AlphaFoldDB" id="A0A1H3AE16"/>
<dbReference type="InterPro" id="IPR011519">
    <property type="entry name" value="UnbV_ASPIC"/>
</dbReference>
<name>A0A1H3AE16_9RHOB</name>
<evidence type="ECO:0000259" key="3">
    <source>
        <dbReference type="Pfam" id="PF07593"/>
    </source>
</evidence>
<keyword evidence="1 2" id="KW-0732">Signal</keyword>
<evidence type="ECO:0000313" key="5">
    <source>
        <dbReference type="Proteomes" id="UP000183076"/>
    </source>
</evidence>
<dbReference type="EMBL" id="FNNB01000005">
    <property type="protein sequence ID" value="SDX27835.1"/>
    <property type="molecule type" value="Genomic_DNA"/>
</dbReference>
<dbReference type="InterPro" id="IPR028994">
    <property type="entry name" value="Integrin_alpha_N"/>
</dbReference>
<accession>A0A1H3AE16</accession>
<dbReference type="PANTHER" id="PTHR16026">
    <property type="entry name" value="CARTILAGE ACIDIC PROTEIN 1"/>
    <property type="match status" value="1"/>
</dbReference>
<dbReference type="InterPro" id="IPR013517">
    <property type="entry name" value="FG-GAP"/>
</dbReference>
<dbReference type="Pfam" id="PF07593">
    <property type="entry name" value="UnbV_ASPIC"/>
    <property type="match status" value="1"/>
</dbReference>
<dbReference type="Gene3D" id="2.130.10.130">
    <property type="entry name" value="Integrin alpha, N-terminal"/>
    <property type="match status" value="1"/>
</dbReference>
<dbReference type="Proteomes" id="UP000183076">
    <property type="component" value="Unassembled WGS sequence"/>
</dbReference>
<reference evidence="5" key="1">
    <citation type="submission" date="2016-10" db="EMBL/GenBank/DDBJ databases">
        <authorList>
            <person name="Varghese N."/>
            <person name="Submissions S."/>
        </authorList>
    </citation>
    <scope>NUCLEOTIDE SEQUENCE [LARGE SCALE GENOMIC DNA]</scope>
    <source>
        <strain evidence="5">DSM 10014</strain>
    </source>
</reference>
<proteinExistence type="predicted"/>
<evidence type="ECO:0000256" key="1">
    <source>
        <dbReference type="ARBA" id="ARBA00022729"/>
    </source>
</evidence>
<dbReference type="PANTHER" id="PTHR16026:SF0">
    <property type="entry name" value="CARTILAGE ACIDIC PROTEIN 1"/>
    <property type="match status" value="1"/>
</dbReference>
<evidence type="ECO:0000256" key="2">
    <source>
        <dbReference type="SAM" id="SignalP"/>
    </source>
</evidence>
<organism evidence="4 5">
    <name type="scientific">Sulfitobacter pontiacus</name>
    <dbReference type="NCBI Taxonomy" id="60137"/>
    <lineage>
        <taxon>Bacteria</taxon>
        <taxon>Pseudomonadati</taxon>
        <taxon>Pseudomonadota</taxon>
        <taxon>Alphaproteobacteria</taxon>
        <taxon>Rhodobacterales</taxon>
        <taxon>Roseobacteraceae</taxon>
        <taxon>Sulfitobacter</taxon>
    </lineage>
</organism>
<dbReference type="Pfam" id="PF13517">
    <property type="entry name" value="FG-GAP_3"/>
    <property type="match status" value="2"/>
</dbReference>
<evidence type="ECO:0000313" key="4">
    <source>
        <dbReference type="EMBL" id="SDX27835.1"/>
    </source>
</evidence>
<dbReference type="InterPro" id="IPR027039">
    <property type="entry name" value="Crtac1"/>
</dbReference>